<dbReference type="GO" id="GO:0016987">
    <property type="term" value="F:sigma factor activity"/>
    <property type="evidence" value="ECO:0007669"/>
    <property type="project" value="UniProtKB-KW"/>
</dbReference>
<dbReference type="RefSeq" id="WP_146531229.1">
    <property type="nucleotide sequence ID" value="NZ_SJPV01000020.1"/>
</dbReference>
<dbReference type="InterPro" id="IPR013324">
    <property type="entry name" value="RNA_pol_sigma_r3/r4-like"/>
</dbReference>
<keyword evidence="1" id="KW-0805">Transcription regulation</keyword>
<keyword evidence="2" id="KW-0731">Sigma factor</keyword>
<dbReference type="OrthoDB" id="265297at2"/>
<dbReference type="SUPFAM" id="SSF88659">
    <property type="entry name" value="Sigma3 and sigma4 domains of RNA polymerase sigma factors"/>
    <property type="match status" value="1"/>
</dbReference>
<dbReference type="Proteomes" id="UP000319143">
    <property type="component" value="Unassembled WGS sequence"/>
</dbReference>
<dbReference type="EMBL" id="SJPV01000020">
    <property type="protein sequence ID" value="TWU30852.1"/>
    <property type="molecule type" value="Genomic_DNA"/>
</dbReference>
<dbReference type="Gene3D" id="1.10.10.10">
    <property type="entry name" value="Winged helix-like DNA-binding domain superfamily/Winged helix DNA-binding domain"/>
    <property type="match status" value="1"/>
</dbReference>
<dbReference type="GO" id="GO:0006352">
    <property type="term" value="P:DNA-templated transcription initiation"/>
    <property type="evidence" value="ECO:0007669"/>
    <property type="project" value="InterPro"/>
</dbReference>
<evidence type="ECO:0000256" key="3">
    <source>
        <dbReference type="ARBA" id="ARBA00023125"/>
    </source>
</evidence>
<dbReference type="SUPFAM" id="SSF88946">
    <property type="entry name" value="Sigma2 domain of RNA polymerase sigma factors"/>
    <property type="match status" value="1"/>
</dbReference>
<dbReference type="AlphaFoldDB" id="A0A5C6D1Q0"/>
<dbReference type="InterPro" id="IPR014326">
    <property type="entry name" value="RNA_pol_sigma-70_Plancto"/>
</dbReference>
<proteinExistence type="predicted"/>
<comment type="caution">
    <text evidence="6">The sequence shown here is derived from an EMBL/GenBank/DDBJ whole genome shotgun (WGS) entry which is preliminary data.</text>
</comment>
<keyword evidence="4" id="KW-0804">Transcription</keyword>
<dbReference type="NCBIfam" id="TIGR02984">
    <property type="entry name" value="Sig-70_plancto1"/>
    <property type="match status" value="1"/>
</dbReference>
<dbReference type="NCBIfam" id="TIGR02937">
    <property type="entry name" value="sigma70-ECF"/>
    <property type="match status" value="1"/>
</dbReference>
<dbReference type="Pfam" id="PF08281">
    <property type="entry name" value="Sigma70_r4_2"/>
    <property type="match status" value="1"/>
</dbReference>
<dbReference type="InterPro" id="IPR036388">
    <property type="entry name" value="WH-like_DNA-bd_sf"/>
</dbReference>
<organism evidence="6 7">
    <name type="scientific">Novipirellula artificiosorum</name>
    <dbReference type="NCBI Taxonomy" id="2528016"/>
    <lineage>
        <taxon>Bacteria</taxon>
        <taxon>Pseudomonadati</taxon>
        <taxon>Planctomycetota</taxon>
        <taxon>Planctomycetia</taxon>
        <taxon>Pirellulales</taxon>
        <taxon>Pirellulaceae</taxon>
        <taxon>Novipirellula</taxon>
    </lineage>
</organism>
<evidence type="ECO:0000256" key="4">
    <source>
        <dbReference type="ARBA" id="ARBA00023163"/>
    </source>
</evidence>
<evidence type="ECO:0000259" key="5">
    <source>
        <dbReference type="Pfam" id="PF08281"/>
    </source>
</evidence>
<evidence type="ECO:0000256" key="2">
    <source>
        <dbReference type="ARBA" id="ARBA00023082"/>
    </source>
</evidence>
<dbReference type="InterPro" id="IPR013325">
    <property type="entry name" value="RNA_pol_sigma_r2"/>
</dbReference>
<evidence type="ECO:0000256" key="1">
    <source>
        <dbReference type="ARBA" id="ARBA00023015"/>
    </source>
</evidence>
<reference evidence="6 7" key="1">
    <citation type="submission" date="2019-02" db="EMBL/GenBank/DDBJ databases">
        <title>Deep-cultivation of Planctomycetes and their phenomic and genomic characterization uncovers novel biology.</title>
        <authorList>
            <person name="Wiegand S."/>
            <person name="Jogler M."/>
            <person name="Boedeker C."/>
            <person name="Pinto D."/>
            <person name="Vollmers J."/>
            <person name="Rivas-Marin E."/>
            <person name="Kohn T."/>
            <person name="Peeters S.H."/>
            <person name="Heuer A."/>
            <person name="Rast P."/>
            <person name="Oberbeckmann S."/>
            <person name="Bunk B."/>
            <person name="Jeske O."/>
            <person name="Meyerdierks A."/>
            <person name="Storesund J.E."/>
            <person name="Kallscheuer N."/>
            <person name="Luecker S."/>
            <person name="Lage O.M."/>
            <person name="Pohl T."/>
            <person name="Merkel B.J."/>
            <person name="Hornburger P."/>
            <person name="Mueller R.-W."/>
            <person name="Bruemmer F."/>
            <person name="Labrenz M."/>
            <person name="Spormann A.M."/>
            <person name="Op Den Camp H."/>
            <person name="Overmann J."/>
            <person name="Amann R."/>
            <person name="Jetten M.S.M."/>
            <person name="Mascher T."/>
            <person name="Medema M.H."/>
            <person name="Devos D.P."/>
            <person name="Kaster A.-K."/>
            <person name="Ovreas L."/>
            <person name="Rohde M."/>
            <person name="Galperin M.Y."/>
            <person name="Jogler C."/>
        </authorList>
    </citation>
    <scope>NUCLEOTIDE SEQUENCE [LARGE SCALE GENOMIC DNA]</scope>
    <source>
        <strain evidence="6 7">Poly41</strain>
    </source>
</reference>
<keyword evidence="7" id="KW-1185">Reference proteome</keyword>
<evidence type="ECO:0000313" key="6">
    <source>
        <dbReference type="EMBL" id="TWU30852.1"/>
    </source>
</evidence>
<dbReference type="GO" id="GO:0003677">
    <property type="term" value="F:DNA binding"/>
    <property type="evidence" value="ECO:0007669"/>
    <property type="project" value="UniProtKB-KW"/>
</dbReference>
<sequence length="220" mass="25134">MSTDSLSATGPKQVWGPDLSFHDLLTRARAHDSEALGHLLQWYANYLTVLAATQLDRRLRRRVNPSDIVQEAMLAAHRDFGDFRGNCQAELLGWLRQILIHTLHRVFDKHIKAGKRDIRREVSIDKLSDRLEESAGNLANLLQAPTESPSAPMQQRERAVEFADQLSVLRPDYRDVIIYRILQGLTFDEIAERMGRSGGAVRMLWLRALEAFKTHGEERP</sequence>
<accession>A0A5C6D1Q0</accession>
<evidence type="ECO:0000313" key="7">
    <source>
        <dbReference type="Proteomes" id="UP000319143"/>
    </source>
</evidence>
<dbReference type="Gene3D" id="1.10.1740.10">
    <property type="match status" value="1"/>
</dbReference>
<dbReference type="InterPro" id="IPR013249">
    <property type="entry name" value="RNA_pol_sigma70_r4_t2"/>
</dbReference>
<name>A0A5C6D1Q0_9BACT</name>
<gene>
    <name evidence="6" type="ORF">Poly41_65460</name>
</gene>
<feature type="domain" description="RNA polymerase sigma factor 70 region 4 type 2" evidence="5">
    <location>
        <begin position="161"/>
        <end position="210"/>
    </location>
</feature>
<dbReference type="InterPro" id="IPR014284">
    <property type="entry name" value="RNA_pol_sigma-70_dom"/>
</dbReference>
<keyword evidence="3" id="KW-0238">DNA-binding</keyword>
<protein>
    <submittedName>
        <fullName evidence="6">RNA polymerase sigma factor</fullName>
    </submittedName>
</protein>
<dbReference type="PANTHER" id="PTHR30385:SF8">
    <property type="entry name" value="RNA POLYMERASE SIGMA-E FACTOR"/>
    <property type="match status" value="1"/>
</dbReference>
<dbReference type="PANTHER" id="PTHR30385">
    <property type="entry name" value="SIGMA FACTOR F FLAGELLAR"/>
    <property type="match status" value="1"/>
</dbReference>